<reference evidence="5 12" key="1">
    <citation type="submission" date="2015-09" db="EMBL/GenBank/DDBJ databases">
        <authorList>
            <consortium name="Pathogen Informatics"/>
        </authorList>
    </citation>
    <scope>NUCLEOTIDE SEQUENCE [LARGE SCALE GENOMIC DNA]</scope>
    <source>
        <strain evidence="5 12">2789STDY5834899</strain>
    </source>
</reference>
<dbReference type="PATRIC" id="fig|818.23.peg.4503"/>
<dbReference type="EMBL" id="CP083680">
    <property type="protein sequence ID" value="UYU68096.1"/>
    <property type="molecule type" value="Genomic_DNA"/>
</dbReference>
<evidence type="ECO:0000256" key="2">
    <source>
        <dbReference type="SAM" id="SignalP"/>
    </source>
</evidence>
<evidence type="ECO:0000313" key="5">
    <source>
        <dbReference type="EMBL" id="CUQ22924.1"/>
    </source>
</evidence>
<evidence type="ECO:0000313" key="11">
    <source>
        <dbReference type="EMBL" id="UYU91822.1"/>
    </source>
</evidence>
<reference evidence="10 17" key="5">
    <citation type="submission" date="2021-06" db="EMBL/GenBank/DDBJ databases">
        <title>Interrogation of the integrated mobile genetic elements in gut-associated Bacteroides with a consensus prediction approach.</title>
        <authorList>
            <person name="Campbell D.E."/>
            <person name="Leigh J.R."/>
            <person name="Kim T."/>
            <person name="England W."/>
            <person name="Whitaker R.J."/>
            <person name="Degnan P.H."/>
        </authorList>
    </citation>
    <scope>NUCLEOTIDE SEQUENCE [LARGE SCALE GENOMIC DNA]</scope>
    <source>
        <strain evidence="11">VPI-3443</strain>
        <strain evidence="10 17">WAL8669</strain>
    </source>
</reference>
<dbReference type="EMBL" id="CP083685">
    <property type="protein sequence ID" value="UYU91822.1"/>
    <property type="molecule type" value="Genomic_DNA"/>
</dbReference>
<evidence type="ECO:0000313" key="4">
    <source>
        <dbReference type="EMBL" id="BCA51905.1"/>
    </source>
</evidence>
<dbReference type="Proteomes" id="UP001162960">
    <property type="component" value="Chromosome"/>
</dbReference>
<dbReference type="EMBL" id="QSJP01000012">
    <property type="protein sequence ID" value="RHD87190.1"/>
    <property type="molecule type" value="Genomic_DNA"/>
</dbReference>
<dbReference type="Proteomes" id="UP001200544">
    <property type="component" value="Unassembled WGS sequence"/>
</dbReference>
<proteinExistence type="predicted"/>
<dbReference type="Proteomes" id="UP000283616">
    <property type="component" value="Unassembled WGS sequence"/>
</dbReference>
<dbReference type="EMBL" id="QROV01000013">
    <property type="protein sequence ID" value="RHL58483.1"/>
    <property type="molecule type" value="Genomic_DNA"/>
</dbReference>
<evidence type="ECO:0000313" key="10">
    <source>
        <dbReference type="EMBL" id="UYU68096.1"/>
    </source>
</evidence>
<organism evidence="9 13">
    <name type="scientific">Bacteroides thetaiotaomicron</name>
    <dbReference type="NCBI Taxonomy" id="818"/>
    <lineage>
        <taxon>Bacteria</taxon>
        <taxon>Pseudomonadati</taxon>
        <taxon>Bacteroidota</taxon>
        <taxon>Bacteroidia</taxon>
        <taxon>Bacteroidales</taxon>
        <taxon>Bacteroidaceae</taxon>
        <taxon>Bacteroides</taxon>
    </lineage>
</organism>
<dbReference type="Proteomes" id="UP000095576">
    <property type="component" value="Unassembled WGS sequence"/>
</dbReference>
<evidence type="ECO:0000313" key="14">
    <source>
        <dbReference type="Proteomes" id="UP000284785"/>
    </source>
</evidence>
<keyword evidence="2" id="KW-0732">Signal</keyword>
<dbReference type="EMBL" id="JAHYQA010000010">
    <property type="protein sequence ID" value="MCE9238803.1"/>
    <property type="molecule type" value="Genomic_DNA"/>
</dbReference>
<protein>
    <submittedName>
        <fullName evidence="9">DUF4476 domain-containing protein</fullName>
    </submittedName>
</protein>
<dbReference type="Proteomes" id="UP000284785">
    <property type="component" value="Unassembled WGS sequence"/>
</dbReference>
<name>A0A0P0FRA4_BACT4</name>
<dbReference type="InterPro" id="IPR028011">
    <property type="entry name" value="DUF4476"/>
</dbReference>
<evidence type="ECO:0000313" key="6">
    <source>
        <dbReference type="EMBL" id="KAB4470404.1"/>
    </source>
</evidence>
<dbReference type="EMBL" id="WCRS01000018">
    <property type="protein sequence ID" value="KAB4470404.1"/>
    <property type="molecule type" value="Genomic_DNA"/>
</dbReference>
<gene>
    <name evidence="4" type="ORF">BatF92_38470</name>
    <name evidence="9" type="ORF">DW011_12530</name>
    <name evidence="8" type="ORF">DW780_14645</name>
    <name evidence="5" type="ORF">ERS852511_04852</name>
    <name evidence="6" type="ORF">GAN59_19960</name>
    <name evidence="7" type="ORF">K0H07_16800</name>
    <name evidence="10" type="ORF">KQP68_07400</name>
    <name evidence="11" type="ORF">KQP74_04075</name>
</gene>
<evidence type="ECO:0000313" key="17">
    <source>
        <dbReference type="Proteomes" id="UP001156218"/>
    </source>
</evidence>
<evidence type="ECO:0000313" key="15">
    <source>
        <dbReference type="Proteomes" id="UP000488521"/>
    </source>
</evidence>
<accession>A0A0P0FRA4</accession>
<reference evidence="7" key="6">
    <citation type="submission" date="2021-07" db="EMBL/GenBank/DDBJ databases">
        <title>Comparative genomics of Bacteroides fragilis group isolates reveals species-dependent resistance mechanisms and validates clinical tools for resistance prediction.</title>
        <authorList>
            <person name="Wallace M.J."/>
            <person name="Jean S."/>
            <person name="Wallace M.A."/>
            <person name="Carey-Ann B.D."/>
            <person name="Dantas G."/>
        </authorList>
    </citation>
    <scope>NUCLEOTIDE SEQUENCE</scope>
    <source>
        <strain evidence="7">BJH_160</strain>
    </source>
</reference>
<dbReference type="Proteomes" id="UP001156218">
    <property type="component" value="Chromosome"/>
</dbReference>
<dbReference type="EMBL" id="AP022660">
    <property type="protein sequence ID" value="BCA51905.1"/>
    <property type="molecule type" value="Genomic_DNA"/>
</dbReference>
<evidence type="ECO:0000313" key="8">
    <source>
        <dbReference type="EMBL" id="RHD87190.1"/>
    </source>
</evidence>
<reference evidence="13 14" key="2">
    <citation type="submission" date="2018-08" db="EMBL/GenBank/DDBJ databases">
        <title>A genome reference for cultivated species of the human gut microbiota.</title>
        <authorList>
            <person name="Zou Y."/>
            <person name="Xue W."/>
            <person name="Luo G."/>
        </authorList>
    </citation>
    <scope>NUCLEOTIDE SEQUENCE [LARGE SCALE GENOMIC DNA]</scope>
    <source>
        <strain evidence="9 13">AF37-12</strain>
        <strain evidence="8 14">AM30-26</strain>
    </source>
</reference>
<dbReference type="RefSeq" id="WP_022470787.1">
    <property type="nucleotide sequence ID" value="NZ_AP022660.1"/>
</dbReference>
<reference evidence="4 16" key="4">
    <citation type="submission" date="2020-02" db="EMBL/GenBank/DDBJ databases">
        <title>Whole-genome sequencing and comparative analysis of the genomes of Bacteroides thetaiotaomicron and Escherichia coli isolated from a healthy resident in Vietnam.</title>
        <authorList>
            <person name="Mohsin M."/>
            <person name="Tanaka K."/>
            <person name="Kawahara R."/>
            <person name="Kondo S."/>
            <person name="Noguchi H."/>
            <person name="Motooka D."/>
            <person name="Nakamura S."/>
            <person name="Khong D.T."/>
            <person name="Nguyen T.N."/>
            <person name="Tran H.T."/>
            <person name="Yamamoto Y."/>
        </authorList>
    </citation>
    <scope>NUCLEOTIDE SEQUENCE [LARGE SCALE GENOMIC DNA]</scope>
    <source>
        <strain evidence="4 16">F9-2</strain>
    </source>
</reference>
<dbReference type="Proteomes" id="UP000500882">
    <property type="component" value="Chromosome"/>
</dbReference>
<evidence type="ECO:0000256" key="1">
    <source>
        <dbReference type="SAM" id="MobiDB-lite"/>
    </source>
</evidence>
<feature type="domain" description="DUF4476" evidence="3">
    <location>
        <begin position="130"/>
        <end position="220"/>
    </location>
</feature>
<evidence type="ECO:0000313" key="16">
    <source>
        <dbReference type="Proteomes" id="UP000500882"/>
    </source>
</evidence>
<evidence type="ECO:0000313" key="13">
    <source>
        <dbReference type="Proteomes" id="UP000283616"/>
    </source>
</evidence>
<evidence type="ECO:0000313" key="9">
    <source>
        <dbReference type="EMBL" id="RHL58483.1"/>
    </source>
</evidence>
<evidence type="ECO:0000313" key="12">
    <source>
        <dbReference type="Proteomes" id="UP000095576"/>
    </source>
</evidence>
<dbReference type="Proteomes" id="UP000488521">
    <property type="component" value="Unassembled WGS sequence"/>
</dbReference>
<feature type="signal peptide" evidence="2">
    <location>
        <begin position="1"/>
        <end position="19"/>
    </location>
</feature>
<dbReference type="EMBL" id="CZAP01000032">
    <property type="protein sequence ID" value="CUQ22924.1"/>
    <property type="molecule type" value="Genomic_DNA"/>
</dbReference>
<feature type="chain" id="PRO_5014519571" evidence="2">
    <location>
        <begin position="20"/>
        <end position="226"/>
    </location>
</feature>
<evidence type="ECO:0000259" key="3">
    <source>
        <dbReference type="Pfam" id="PF14771"/>
    </source>
</evidence>
<dbReference type="Pfam" id="PF14771">
    <property type="entry name" value="DUF4476"/>
    <property type="match status" value="1"/>
</dbReference>
<sequence>MRKIIISFCILLAALSLKAQPVSGIRIDGGDTPILVYFGGRQMCYPTTTCFVANLKPGNYTIEVYASRPTRPGERVWKGERLYNDRVYFNGNEVKDIIVEERGDIRPGRPGRPGNGQGGHRPDYNRYDRVMNDQLFKKFFDSVKNEPFEKDRMGLITTALANSDFTSEQCLQLVKFYTFDNERLKIMKMMYPNIVDKEAFFTVIGTLTFSSNKTKMNDFIKEYEGR</sequence>
<dbReference type="AlphaFoldDB" id="A0A0P0FRA4"/>
<evidence type="ECO:0000313" key="7">
    <source>
        <dbReference type="EMBL" id="MCE9238803.1"/>
    </source>
</evidence>
<dbReference type="KEGG" id="btho:Btheta7330_04363"/>
<feature type="region of interest" description="Disordered" evidence="1">
    <location>
        <begin position="102"/>
        <end position="124"/>
    </location>
</feature>
<reference evidence="6 15" key="3">
    <citation type="journal article" date="2019" name="Nat. Med.">
        <title>A library of human gut bacterial isolates paired with longitudinal multiomics data enables mechanistic microbiome research.</title>
        <authorList>
            <person name="Poyet M."/>
            <person name="Groussin M."/>
            <person name="Gibbons S.M."/>
            <person name="Avila-Pacheco J."/>
            <person name="Jiang X."/>
            <person name="Kearney S.M."/>
            <person name="Perrotta A.R."/>
            <person name="Berdy B."/>
            <person name="Zhao S."/>
            <person name="Lieberman T.D."/>
            <person name="Swanson P.K."/>
            <person name="Smith M."/>
            <person name="Roesemann S."/>
            <person name="Alexander J.E."/>
            <person name="Rich S.A."/>
            <person name="Livny J."/>
            <person name="Vlamakis H."/>
            <person name="Clish C."/>
            <person name="Bullock K."/>
            <person name="Deik A."/>
            <person name="Scott J."/>
            <person name="Pierce K.A."/>
            <person name="Xavier R.J."/>
            <person name="Alm E.J."/>
        </authorList>
    </citation>
    <scope>NUCLEOTIDE SEQUENCE [LARGE SCALE GENOMIC DNA]</scope>
    <source>
        <strain evidence="6 15">BIOML-A156</strain>
    </source>
</reference>